<dbReference type="Gene3D" id="1.20.1420.20">
    <property type="entry name" value="M75 peptidase, HXXE motif"/>
    <property type="match status" value="1"/>
</dbReference>
<dbReference type="EMBL" id="FNNP01000015">
    <property type="protein sequence ID" value="SDX90164.1"/>
    <property type="molecule type" value="Genomic_DNA"/>
</dbReference>
<evidence type="ECO:0000256" key="2">
    <source>
        <dbReference type="ARBA" id="ARBA00022729"/>
    </source>
</evidence>
<dbReference type="Pfam" id="PF09375">
    <property type="entry name" value="Peptidase_M75"/>
    <property type="match status" value="1"/>
</dbReference>
<evidence type="ECO:0000259" key="4">
    <source>
        <dbReference type="Pfam" id="PF09375"/>
    </source>
</evidence>
<dbReference type="InterPro" id="IPR038352">
    <property type="entry name" value="Imelysin_sf"/>
</dbReference>
<evidence type="ECO:0000313" key="6">
    <source>
        <dbReference type="Proteomes" id="UP000183400"/>
    </source>
</evidence>
<dbReference type="InterPro" id="IPR034984">
    <property type="entry name" value="Imelysin-like_IPPA"/>
</dbReference>
<comment type="subcellular location">
    <subcellularLocation>
        <location evidence="1">Cell envelope</location>
    </subcellularLocation>
</comment>
<dbReference type="OrthoDB" id="5729110at2"/>
<evidence type="ECO:0000256" key="3">
    <source>
        <dbReference type="SAM" id="SignalP"/>
    </source>
</evidence>
<evidence type="ECO:0000256" key="1">
    <source>
        <dbReference type="ARBA" id="ARBA00004196"/>
    </source>
</evidence>
<name>A0A1H3FJ53_9RHOB</name>
<feature type="signal peptide" evidence="3">
    <location>
        <begin position="1"/>
        <end position="18"/>
    </location>
</feature>
<sequence>MRTLTFVTAILLPMGAHAQDSAPILMDVTETHILPRFAKLTDTTEALATTAQTDCEPGSSDLRAAYGTAFDSWISASHLRFGPTETDDRAFAMAFWPDTKGFTPKALSQHINTEDAAVDSPEAYAETSIAGRGFLALERMLYDPAIAEQGNAAYRCALIRAIATDIDQNANAMHTDWQSYAPNMTQPGDDSPYRSGDEAMQELYRALTTGLEFTADTRLGRPLGTFERPRPNRAEARRSERSLRHVELSLIALRDLTARLSFDHPEIAADLEAAFARAIDRAQSLNDPAFADVGTPQGRIRVEALQQSINDIREIASTKLGPTLGISAGFNSLDGD</sequence>
<protein>
    <recommendedName>
        <fullName evidence="4">Imelysin-like domain-containing protein</fullName>
    </recommendedName>
</protein>
<dbReference type="RefSeq" id="WP_074739368.1">
    <property type="nucleotide sequence ID" value="NZ_FNNP01000015.1"/>
</dbReference>
<dbReference type="CDD" id="cd14659">
    <property type="entry name" value="Imelysin-like_IPPA"/>
    <property type="match status" value="1"/>
</dbReference>
<reference evidence="6" key="1">
    <citation type="submission" date="2016-10" db="EMBL/GenBank/DDBJ databases">
        <authorList>
            <person name="Varghese N."/>
            <person name="Submissions S."/>
        </authorList>
    </citation>
    <scope>NUCLEOTIDE SEQUENCE [LARGE SCALE GENOMIC DNA]</scope>
    <source>
        <strain evidence="6">DSM 27839</strain>
    </source>
</reference>
<organism evidence="5 6">
    <name type="scientific">Ruegeria halocynthiae</name>
    <dbReference type="NCBI Taxonomy" id="985054"/>
    <lineage>
        <taxon>Bacteria</taxon>
        <taxon>Pseudomonadati</taxon>
        <taxon>Pseudomonadota</taxon>
        <taxon>Alphaproteobacteria</taxon>
        <taxon>Rhodobacterales</taxon>
        <taxon>Roseobacteraceae</taxon>
        <taxon>Ruegeria</taxon>
    </lineage>
</organism>
<keyword evidence="6" id="KW-1185">Reference proteome</keyword>
<feature type="chain" id="PRO_5010285399" description="Imelysin-like domain-containing protein" evidence="3">
    <location>
        <begin position="19"/>
        <end position="336"/>
    </location>
</feature>
<dbReference type="STRING" id="985054.SAMN05444358_11515"/>
<feature type="domain" description="Imelysin-like" evidence="4">
    <location>
        <begin position="33"/>
        <end position="312"/>
    </location>
</feature>
<dbReference type="InterPro" id="IPR018976">
    <property type="entry name" value="Imelysin-like"/>
</dbReference>
<dbReference type="AlphaFoldDB" id="A0A1H3FJ53"/>
<dbReference type="Proteomes" id="UP000183400">
    <property type="component" value="Unassembled WGS sequence"/>
</dbReference>
<accession>A0A1H3FJ53</accession>
<proteinExistence type="predicted"/>
<gene>
    <name evidence="5" type="ORF">SAMN05444358_11515</name>
</gene>
<keyword evidence="2 3" id="KW-0732">Signal</keyword>
<dbReference type="GO" id="GO:0030313">
    <property type="term" value="C:cell envelope"/>
    <property type="evidence" value="ECO:0007669"/>
    <property type="project" value="UniProtKB-SubCell"/>
</dbReference>
<evidence type="ECO:0000313" key="5">
    <source>
        <dbReference type="EMBL" id="SDX90164.1"/>
    </source>
</evidence>